<sequence>MRGMQMRRMLSPALRHRAMARHGLVTHDELDAEGLTRRVRSRMVADGTLRHVGRGLYAVHAPTLGTWARAGAVIGGSGSAVGGWHALILHGIDSIVPSMPSGADRVITVWTPAHVRRSAPPNDPTMRWWFRRDCANRLTRSTQVRRLVDRHDAALDVCDGLPELDVIGLMTRLLQERQIDPARLLALLEGRARHGRRKLLRALVSDAAQGVHSALEHRYVSRVERPHRLPTPQRQVIVGPRAADGWYSDQALAIEFDGWGYHRDRVHLDTRIDNLRAAMGVETLHFSWMDVVGDPCGTASIVAAMLQQRGWAGSMRHCGVCPARLNTVETHAPLSVHRLPVRPQKTTTAAHHQR</sequence>
<name>A0A542ZRJ6_9ACTN</name>
<reference evidence="1 2" key="1">
    <citation type="submission" date="2019-06" db="EMBL/GenBank/DDBJ databases">
        <title>Sequencing the genomes of 1000 actinobacteria strains.</title>
        <authorList>
            <person name="Klenk H.-P."/>
        </authorList>
    </citation>
    <scope>NUCLEOTIDE SEQUENCE [LARGE SCALE GENOMIC DNA]</scope>
    <source>
        <strain evidence="1 2">DSM 8251</strain>
    </source>
</reference>
<dbReference type="AlphaFoldDB" id="A0A542ZRJ6"/>
<comment type="caution">
    <text evidence="1">The sequence shown here is derived from an EMBL/GenBank/DDBJ whole genome shotgun (WGS) entry which is preliminary data.</text>
</comment>
<organism evidence="1 2">
    <name type="scientific">Propioniferax innocua</name>
    <dbReference type="NCBI Taxonomy" id="1753"/>
    <lineage>
        <taxon>Bacteria</taxon>
        <taxon>Bacillati</taxon>
        <taxon>Actinomycetota</taxon>
        <taxon>Actinomycetes</taxon>
        <taxon>Propionibacteriales</taxon>
        <taxon>Propionibacteriaceae</taxon>
        <taxon>Propioniferax</taxon>
    </lineage>
</organism>
<gene>
    <name evidence="1" type="ORF">FB460_0660</name>
</gene>
<protein>
    <submittedName>
        <fullName evidence="1">Uncharacterized protein</fullName>
    </submittedName>
</protein>
<dbReference type="Proteomes" id="UP000316196">
    <property type="component" value="Unassembled WGS sequence"/>
</dbReference>
<dbReference type="EMBL" id="VFOR01000001">
    <property type="protein sequence ID" value="TQL62869.1"/>
    <property type="molecule type" value="Genomic_DNA"/>
</dbReference>
<keyword evidence="2" id="KW-1185">Reference proteome</keyword>
<evidence type="ECO:0000313" key="2">
    <source>
        <dbReference type="Proteomes" id="UP000316196"/>
    </source>
</evidence>
<proteinExistence type="predicted"/>
<accession>A0A542ZRJ6</accession>
<evidence type="ECO:0000313" key="1">
    <source>
        <dbReference type="EMBL" id="TQL62869.1"/>
    </source>
</evidence>